<dbReference type="STRING" id="907931.GCA_000165675_01800"/>
<keyword evidence="2" id="KW-1185">Reference proteome</keyword>
<dbReference type="AlphaFoldDB" id="A0A4R5N9Q7"/>
<comment type="caution">
    <text evidence="1">The sequence shown here is derived from an EMBL/GenBank/DDBJ whole genome shotgun (WGS) entry which is preliminary data.</text>
</comment>
<gene>
    <name evidence="1" type="ORF">C5L23_000051</name>
</gene>
<dbReference type="InterPro" id="IPR008914">
    <property type="entry name" value="PEBP"/>
</dbReference>
<dbReference type="Proteomes" id="UP000295681">
    <property type="component" value="Unassembled WGS sequence"/>
</dbReference>
<reference evidence="1 2" key="1">
    <citation type="journal article" date="2019" name="Appl. Microbiol. Biotechnol.">
        <title>Uncovering carbohydrate metabolism through a genotype-phenotype association study of 56 lactic acid bacteria genomes.</title>
        <authorList>
            <person name="Buron-Moles G."/>
            <person name="Chailyan A."/>
            <person name="Dolejs I."/>
            <person name="Forster J."/>
            <person name="Miks M.H."/>
        </authorList>
    </citation>
    <scope>NUCLEOTIDE SEQUENCE [LARGE SCALE GENOMIC DNA]</scope>
    <source>
        <strain evidence="1 2">ATCC 700006</strain>
    </source>
</reference>
<evidence type="ECO:0008006" key="3">
    <source>
        <dbReference type="Google" id="ProtNLM"/>
    </source>
</evidence>
<proteinExistence type="predicted"/>
<accession>A0A4R5N9Q7</accession>
<dbReference type="SUPFAM" id="SSF49777">
    <property type="entry name" value="PEBP-like"/>
    <property type="match status" value="1"/>
</dbReference>
<dbReference type="Pfam" id="PF01161">
    <property type="entry name" value="PBP"/>
    <property type="match status" value="1"/>
</dbReference>
<dbReference type="NCBIfam" id="TIGR00481">
    <property type="entry name" value="YbhB/YbcL family Raf kinase inhibitor-like protein"/>
    <property type="match status" value="1"/>
</dbReference>
<dbReference type="Gene3D" id="3.90.280.10">
    <property type="entry name" value="PEBP-like"/>
    <property type="match status" value="1"/>
</dbReference>
<evidence type="ECO:0000313" key="1">
    <source>
        <dbReference type="EMBL" id="TDG68449.1"/>
    </source>
</evidence>
<dbReference type="CDD" id="cd00865">
    <property type="entry name" value="PEBP_bact_arch"/>
    <property type="match status" value="1"/>
</dbReference>
<dbReference type="EMBL" id="PUFI01000013">
    <property type="protein sequence ID" value="TDG68449.1"/>
    <property type="molecule type" value="Genomic_DNA"/>
</dbReference>
<evidence type="ECO:0000313" key="2">
    <source>
        <dbReference type="Proteomes" id="UP000295681"/>
    </source>
</evidence>
<name>A0A4R5N9Q7_9LACO</name>
<organism evidence="1 2">
    <name type="scientific">Leuconostoc fallax</name>
    <dbReference type="NCBI Taxonomy" id="1251"/>
    <lineage>
        <taxon>Bacteria</taxon>
        <taxon>Bacillati</taxon>
        <taxon>Bacillota</taxon>
        <taxon>Bacilli</taxon>
        <taxon>Lactobacillales</taxon>
        <taxon>Lactobacillaceae</taxon>
        <taxon>Leuconostoc</taxon>
    </lineage>
</organism>
<sequence>MKLKVTLDHNGFIPDQYAKFAPDNYRYDGMPTVNFPVIITDIPKNAQSLSVSLIDYDAVPVGGFPWIHWLAANLPVTNIPEHLKAHQLKNVIYGTNSTWHDVKMNQAPENPEINQAYIGPMPPDKTHLYTLRVCALDTNLPLQNGFFLNDLRTQSAAHILASATLELPARSH</sequence>
<dbReference type="InterPro" id="IPR036610">
    <property type="entry name" value="PEBP-like_sf"/>
</dbReference>
<dbReference type="RefSeq" id="WP_010006753.1">
    <property type="nucleotide sequence ID" value="NZ_JAGYGP010000003.1"/>
</dbReference>
<dbReference type="InterPro" id="IPR005247">
    <property type="entry name" value="YbhB_YbcL/LppC-like"/>
</dbReference>
<protein>
    <recommendedName>
        <fullName evidence="3">YbhB/YbcL family Raf kinase inhibitor-like protein</fullName>
    </recommendedName>
</protein>